<gene>
    <name evidence="1" type="ORF">PXEA_LOCUS33466</name>
</gene>
<comment type="caution">
    <text evidence="1">The sequence shown here is derived from an EMBL/GenBank/DDBJ whole genome shotgun (WGS) entry which is preliminary data.</text>
</comment>
<evidence type="ECO:0000313" key="1">
    <source>
        <dbReference type="EMBL" id="VEL40026.1"/>
    </source>
</evidence>
<dbReference type="EMBL" id="CAAALY010263377">
    <property type="protein sequence ID" value="VEL40026.1"/>
    <property type="molecule type" value="Genomic_DNA"/>
</dbReference>
<dbReference type="Proteomes" id="UP000784294">
    <property type="component" value="Unassembled WGS sequence"/>
</dbReference>
<sequence length="104" mass="11687">MMCQVDMLNCHGSTPGGGVDKTDARSKLQSTGAWMRTTFGKARRRLSSFEKAGRRDSWVGLTGYRRRVILDFCPLNCAQKTSAHRHTTPMTACGTFFRFVTDYS</sequence>
<reference evidence="1" key="1">
    <citation type="submission" date="2018-11" db="EMBL/GenBank/DDBJ databases">
        <authorList>
            <consortium name="Pathogen Informatics"/>
        </authorList>
    </citation>
    <scope>NUCLEOTIDE SEQUENCE</scope>
</reference>
<keyword evidence="2" id="KW-1185">Reference proteome</keyword>
<dbReference type="AlphaFoldDB" id="A0A448XM69"/>
<name>A0A448XM69_9PLAT</name>
<evidence type="ECO:0000313" key="2">
    <source>
        <dbReference type="Proteomes" id="UP000784294"/>
    </source>
</evidence>
<organism evidence="1 2">
    <name type="scientific">Protopolystoma xenopodis</name>
    <dbReference type="NCBI Taxonomy" id="117903"/>
    <lineage>
        <taxon>Eukaryota</taxon>
        <taxon>Metazoa</taxon>
        <taxon>Spiralia</taxon>
        <taxon>Lophotrochozoa</taxon>
        <taxon>Platyhelminthes</taxon>
        <taxon>Monogenea</taxon>
        <taxon>Polyopisthocotylea</taxon>
        <taxon>Polystomatidea</taxon>
        <taxon>Polystomatidae</taxon>
        <taxon>Protopolystoma</taxon>
    </lineage>
</organism>
<proteinExistence type="predicted"/>
<accession>A0A448XM69</accession>
<protein>
    <submittedName>
        <fullName evidence="1">Uncharacterized protein</fullName>
    </submittedName>
</protein>